<comment type="caution">
    <text evidence="2">The sequence shown here is derived from an EMBL/GenBank/DDBJ whole genome shotgun (WGS) entry which is preliminary data.</text>
</comment>
<dbReference type="EMBL" id="BDJL01000141">
    <property type="protein sequence ID" value="GAV26352.1"/>
    <property type="molecule type" value="Genomic_DNA"/>
</dbReference>
<evidence type="ECO:0000313" key="3">
    <source>
        <dbReference type="Proteomes" id="UP000187338"/>
    </source>
</evidence>
<sequence length="125" mass="14216">MKKSRWYEVVSVALVILGLLMFNWALGRLNVKSTAVYMAVRLLMGMGLMLAGFSLEWERISKTSKITFDWVTLLILGLPALILAWLPFFVHYLNLPLPELIWQERLPAESVGAFFLGIALGKSFR</sequence>
<feature type="transmembrane region" description="Helical" evidence="1">
    <location>
        <begin position="7"/>
        <end position="26"/>
    </location>
</feature>
<name>A0A1L8D5B2_9THEO</name>
<dbReference type="Proteomes" id="UP000187338">
    <property type="component" value="Unassembled WGS sequence"/>
</dbReference>
<evidence type="ECO:0000256" key="1">
    <source>
        <dbReference type="SAM" id="Phobius"/>
    </source>
</evidence>
<accession>A0A1L8D5B2</accession>
<gene>
    <name evidence="2" type="ORF">ciss_22850</name>
</gene>
<keyword evidence="1" id="KW-0472">Membrane</keyword>
<dbReference type="AlphaFoldDB" id="A0A1L8D5B2"/>
<feature type="transmembrane region" description="Helical" evidence="1">
    <location>
        <begin position="67"/>
        <end position="86"/>
    </location>
</feature>
<keyword evidence="1" id="KW-0812">Transmembrane</keyword>
<reference evidence="3" key="1">
    <citation type="submission" date="2016-12" db="EMBL/GenBank/DDBJ databases">
        <title>Draft Genome Sequences od Carboxydothermus pertinax and islandicus, Hydrogenogenic Carboxydotrophic Bacteria.</title>
        <authorList>
            <person name="Fukuyama Y."/>
            <person name="Ohmae K."/>
            <person name="Yoneda Y."/>
            <person name="Yoshida T."/>
            <person name="Sako Y."/>
        </authorList>
    </citation>
    <scope>NUCLEOTIDE SEQUENCE [LARGE SCALE GENOMIC DNA]</scope>
    <source>
        <strain evidence="3">SET</strain>
    </source>
</reference>
<keyword evidence="3" id="KW-1185">Reference proteome</keyword>
<evidence type="ECO:0000313" key="2">
    <source>
        <dbReference type="EMBL" id="GAV26352.1"/>
    </source>
</evidence>
<protein>
    <submittedName>
        <fullName evidence="2">Uncharacterized protein</fullName>
    </submittedName>
</protein>
<dbReference type="RefSeq" id="WP_075866523.1">
    <property type="nucleotide sequence ID" value="NZ_BDJL01000141.1"/>
</dbReference>
<proteinExistence type="predicted"/>
<keyword evidence="1" id="KW-1133">Transmembrane helix</keyword>
<organism evidence="2 3">
    <name type="scientific">Carboxydothermus islandicus</name>
    <dbReference type="NCBI Taxonomy" id="661089"/>
    <lineage>
        <taxon>Bacteria</taxon>
        <taxon>Bacillati</taxon>
        <taxon>Bacillota</taxon>
        <taxon>Clostridia</taxon>
        <taxon>Thermoanaerobacterales</taxon>
        <taxon>Thermoanaerobacteraceae</taxon>
        <taxon>Carboxydothermus</taxon>
    </lineage>
</organism>
<dbReference type="STRING" id="661089.ciss_22850"/>
<feature type="transmembrane region" description="Helical" evidence="1">
    <location>
        <begin position="38"/>
        <end position="55"/>
    </location>
</feature>